<sequence length="116" mass="13339">MYETGCKCKEQTRFLKVEADFCADSIWCNNCQSNLDLSRLALSNKLKRELSEWALEFGKWLKLDTDELVSNAKELEDAHNVMGAILCEKVKEELGNSYMVFFTPSSLVRSYSQKLL</sequence>
<accession>J7IV23</accession>
<dbReference type="EMBL" id="CP003629">
    <property type="protein sequence ID" value="AFQ43999.1"/>
    <property type="molecule type" value="Genomic_DNA"/>
</dbReference>
<evidence type="ECO:0000313" key="2">
    <source>
        <dbReference type="Proteomes" id="UP000005262"/>
    </source>
</evidence>
<reference evidence="1 2" key="1">
    <citation type="journal article" date="2012" name="J. Bacteriol.">
        <title>Complete genome sequences of Desulfosporosinus orientis DSM765T, Desulfosporosinus youngiae DSM17734T, Desulfosporosinus meridiei DSM13257T, and Desulfosporosinus acidiphilus DSM22704T.</title>
        <authorList>
            <person name="Pester M."/>
            <person name="Brambilla E."/>
            <person name="Alazard D."/>
            <person name="Rattei T."/>
            <person name="Weinmaier T."/>
            <person name="Han J."/>
            <person name="Lucas S."/>
            <person name="Lapidus A."/>
            <person name="Cheng J.F."/>
            <person name="Goodwin L."/>
            <person name="Pitluck S."/>
            <person name="Peters L."/>
            <person name="Ovchinnikova G."/>
            <person name="Teshima H."/>
            <person name="Detter J.C."/>
            <person name="Han C.S."/>
            <person name="Tapia R."/>
            <person name="Land M.L."/>
            <person name="Hauser L."/>
            <person name="Kyrpides N.C."/>
            <person name="Ivanova N.N."/>
            <person name="Pagani I."/>
            <person name="Huntmann M."/>
            <person name="Wei C.L."/>
            <person name="Davenport K.W."/>
            <person name="Daligault H."/>
            <person name="Chain P.S."/>
            <person name="Chen A."/>
            <person name="Mavromatis K."/>
            <person name="Markowitz V."/>
            <person name="Szeto E."/>
            <person name="Mikhailova N."/>
            <person name="Pati A."/>
            <person name="Wagner M."/>
            <person name="Woyke T."/>
            <person name="Ollivier B."/>
            <person name="Klenk H.P."/>
            <person name="Spring S."/>
            <person name="Loy A."/>
        </authorList>
    </citation>
    <scope>NUCLEOTIDE SEQUENCE [LARGE SCALE GENOMIC DNA]</scope>
    <source>
        <strain evidence="2">ATCC BAA-275 / DSM 13257 / NCIMB 13706 / S10</strain>
    </source>
</reference>
<reference evidence="2" key="2">
    <citation type="submission" date="2012-08" db="EMBL/GenBank/DDBJ databases">
        <title>Finished genome of Desulfosporosinus meridiei DSM 13257.</title>
        <authorList>
            <person name="Huntemann M."/>
            <person name="Wei C.-L."/>
            <person name="Han J."/>
            <person name="Detter J.C."/>
            <person name="Han C."/>
            <person name="Davenport K."/>
            <person name="Daligault H."/>
            <person name="Erkkila T."/>
            <person name="Gu W."/>
            <person name="Munk A.C.C."/>
            <person name="Teshima H."/>
            <person name="Xu Y."/>
            <person name="Chain P."/>
            <person name="Tapia R."/>
            <person name="Chen A."/>
            <person name="Krypides N."/>
            <person name="Mavromatis K."/>
            <person name="Markowitz V."/>
            <person name="Szeto E."/>
            <person name="Ivanova N."/>
            <person name="Mikhailova N."/>
            <person name="Ovchinnikova G."/>
            <person name="Pagani I."/>
            <person name="Pati A."/>
            <person name="Goodwin L."/>
            <person name="Peters L."/>
            <person name="Pitluck S."/>
            <person name="Woyke T."/>
            <person name="Pester M."/>
            <person name="Spring S."/>
            <person name="Ollivier B."/>
            <person name="Rattei T."/>
            <person name="Klenk H.-P."/>
            <person name="Wagner M."/>
            <person name="Loy A."/>
        </authorList>
    </citation>
    <scope>NUCLEOTIDE SEQUENCE [LARGE SCALE GENOMIC DNA]</scope>
    <source>
        <strain evidence="2">ATCC BAA-275 / DSM 13257 / NCIMB 13706 / S10</strain>
    </source>
</reference>
<dbReference type="HOGENOM" id="CLU_168849_0_0_9"/>
<gene>
    <name evidence="1" type="ordered locus">Desmer_2059</name>
</gene>
<dbReference type="eggNOG" id="ENOG5033JCD">
    <property type="taxonomic scope" value="Bacteria"/>
</dbReference>
<organism evidence="1 2">
    <name type="scientific">Desulfosporosinus meridiei (strain ATCC BAA-275 / DSM 13257 / KCTC 12902 / NCIMB 13706 / S10)</name>
    <dbReference type="NCBI Taxonomy" id="768704"/>
    <lineage>
        <taxon>Bacteria</taxon>
        <taxon>Bacillati</taxon>
        <taxon>Bacillota</taxon>
        <taxon>Clostridia</taxon>
        <taxon>Eubacteriales</taxon>
        <taxon>Desulfitobacteriaceae</taxon>
        <taxon>Desulfosporosinus</taxon>
    </lineage>
</organism>
<name>J7IV23_DESMD</name>
<protein>
    <submittedName>
        <fullName evidence="1">Uncharacterized protein</fullName>
    </submittedName>
</protein>
<proteinExistence type="predicted"/>
<dbReference type="AlphaFoldDB" id="J7IV23"/>
<dbReference type="Proteomes" id="UP000005262">
    <property type="component" value="Chromosome"/>
</dbReference>
<dbReference type="KEGG" id="dmi:Desmer_2059"/>
<keyword evidence="2" id="KW-1185">Reference proteome</keyword>
<dbReference type="OrthoDB" id="2084083at2"/>
<dbReference type="RefSeq" id="WP_014902913.1">
    <property type="nucleotide sequence ID" value="NC_018515.1"/>
</dbReference>
<evidence type="ECO:0000313" key="1">
    <source>
        <dbReference type="EMBL" id="AFQ43999.1"/>
    </source>
</evidence>